<sequence>MVPSNGIARERDTHGPADGETRVDDDDAAREDGI</sequence>
<comment type="caution">
    <text evidence="2">The sequence shown here is derived from an EMBL/GenBank/DDBJ whole genome shotgun (WGS) entry which is preliminary data.</text>
</comment>
<protein>
    <submittedName>
        <fullName evidence="2">Uncharacterized protein</fullName>
    </submittedName>
</protein>
<feature type="compositionally biased region" description="Acidic residues" evidence="1">
    <location>
        <begin position="23"/>
        <end position="34"/>
    </location>
</feature>
<proteinExistence type="predicted"/>
<organism evidence="2">
    <name type="scientific">mine drainage metagenome</name>
    <dbReference type="NCBI Taxonomy" id="410659"/>
    <lineage>
        <taxon>unclassified sequences</taxon>
        <taxon>metagenomes</taxon>
        <taxon>ecological metagenomes</taxon>
    </lineage>
</organism>
<evidence type="ECO:0000256" key="1">
    <source>
        <dbReference type="SAM" id="MobiDB-lite"/>
    </source>
</evidence>
<gene>
    <name evidence="2" type="ORF">GALL_392230</name>
</gene>
<feature type="compositionally biased region" description="Basic and acidic residues" evidence="1">
    <location>
        <begin position="8"/>
        <end position="22"/>
    </location>
</feature>
<feature type="region of interest" description="Disordered" evidence="1">
    <location>
        <begin position="1"/>
        <end position="34"/>
    </location>
</feature>
<accession>A0A1J5QGG0</accession>
<dbReference type="EMBL" id="MLJW01001283">
    <property type="protein sequence ID" value="OIQ79055.1"/>
    <property type="molecule type" value="Genomic_DNA"/>
</dbReference>
<evidence type="ECO:0000313" key="2">
    <source>
        <dbReference type="EMBL" id="OIQ79055.1"/>
    </source>
</evidence>
<dbReference type="AlphaFoldDB" id="A0A1J5QGG0"/>
<name>A0A1J5QGG0_9ZZZZ</name>
<reference evidence="2" key="1">
    <citation type="submission" date="2016-10" db="EMBL/GenBank/DDBJ databases">
        <title>Sequence of Gallionella enrichment culture.</title>
        <authorList>
            <person name="Poehlein A."/>
            <person name="Muehling M."/>
            <person name="Daniel R."/>
        </authorList>
    </citation>
    <scope>NUCLEOTIDE SEQUENCE</scope>
</reference>